<evidence type="ECO:0000313" key="1">
    <source>
        <dbReference type="EMBL" id="CAF1423571.1"/>
    </source>
</evidence>
<sequence>MLFDCESTVVITQFNNLSDSALIGYCQNFGKIIRWSMKTSTQANEP</sequence>
<evidence type="ECO:0000313" key="3">
    <source>
        <dbReference type="Proteomes" id="UP000663855"/>
    </source>
</evidence>
<organism evidence="1 3">
    <name type="scientific">Rotaria magnacalcarata</name>
    <dbReference type="NCBI Taxonomy" id="392030"/>
    <lineage>
        <taxon>Eukaryota</taxon>
        <taxon>Metazoa</taxon>
        <taxon>Spiralia</taxon>
        <taxon>Gnathifera</taxon>
        <taxon>Rotifera</taxon>
        <taxon>Eurotatoria</taxon>
        <taxon>Bdelloidea</taxon>
        <taxon>Philodinida</taxon>
        <taxon>Philodinidae</taxon>
        <taxon>Rotaria</taxon>
    </lineage>
</organism>
<proteinExistence type="predicted"/>
<comment type="caution">
    <text evidence="1">The sequence shown here is derived from an EMBL/GenBank/DDBJ whole genome shotgun (WGS) entry which is preliminary data.</text>
</comment>
<name>A0A815MPW5_9BILA</name>
<dbReference type="Proteomes" id="UP000681967">
    <property type="component" value="Unassembled WGS sequence"/>
</dbReference>
<evidence type="ECO:0000313" key="2">
    <source>
        <dbReference type="EMBL" id="CAF4134371.1"/>
    </source>
</evidence>
<reference evidence="1" key="1">
    <citation type="submission" date="2021-02" db="EMBL/GenBank/DDBJ databases">
        <authorList>
            <person name="Nowell W R."/>
        </authorList>
    </citation>
    <scope>NUCLEOTIDE SEQUENCE</scope>
</reference>
<dbReference type="AlphaFoldDB" id="A0A815MPW5"/>
<accession>A0A815MPW5</accession>
<dbReference type="Proteomes" id="UP000663855">
    <property type="component" value="Unassembled WGS sequence"/>
</dbReference>
<protein>
    <submittedName>
        <fullName evidence="1">Uncharacterized protein</fullName>
    </submittedName>
</protein>
<gene>
    <name evidence="2" type="ORF">BYL167_LOCUS20706</name>
    <name evidence="1" type="ORF">CJN711_LOCUS23148</name>
</gene>
<dbReference type="EMBL" id="CAJNOV010010824">
    <property type="protein sequence ID" value="CAF1423571.1"/>
    <property type="molecule type" value="Genomic_DNA"/>
</dbReference>
<dbReference type="EMBL" id="CAJOBH010009186">
    <property type="protein sequence ID" value="CAF4134371.1"/>
    <property type="molecule type" value="Genomic_DNA"/>
</dbReference>
<feature type="non-terminal residue" evidence="1">
    <location>
        <position position="46"/>
    </location>
</feature>